<dbReference type="PANTHER" id="PTHR30329">
    <property type="entry name" value="STATOR ELEMENT OF FLAGELLAR MOTOR COMPLEX"/>
    <property type="match status" value="1"/>
</dbReference>
<keyword evidence="2 4" id="KW-0472">Membrane</keyword>
<name>A0ABS3TGJ5_9BACT</name>
<dbReference type="InterPro" id="IPR006665">
    <property type="entry name" value="OmpA-like"/>
</dbReference>
<dbReference type="InterPro" id="IPR006664">
    <property type="entry name" value="OMP_bac"/>
</dbReference>
<protein>
    <submittedName>
        <fullName evidence="6">OmpA family protein</fullName>
    </submittedName>
</protein>
<dbReference type="Proteomes" id="UP000670527">
    <property type="component" value="Unassembled WGS sequence"/>
</dbReference>
<dbReference type="InterPro" id="IPR036737">
    <property type="entry name" value="OmpA-like_sf"/>
</dbReference>
<keyword evidence="7" id="KW-1185">Reference proteome</keyword>
<sequence>MKKHFLSLFAATALLASCSDLKNPETKNEPQDATADTAVVYRNSEGPAPTIIDTDPDWTYNAADLQVVNDEESGLLPGVRILAAGRVRLYGLNDEVLFDVDKATLRPEATKALQDILSSIDKRYPNRDMRVYGHTDSTASAAYNKTLGRERADAVRNWLVEQGKVPESRITVKSLGQAQPIADNGTAAGRQENRRVEIAVLTK</sequence>
<evidence type="ECO:0000259" key="5">
    <source>
        <dbReference type="PROSITE" id="PS51123"/>
    </source>
</evidence>
<evidence type="ECO:0000256" key="1">
    <source>
        <dbReference type="ARBA" id="ARBA00004442"/>
    </source>
</evidence>
<comment type="caution">
    <text evidence="6">The sequence shown here is derived from an EMBL/GenBank/DDBJ whole genome shotgun (WGS) entry which is preliminary data.</text>
</comment>
<comment type="subcellular location">
    <subcellularLocation>
        <location evidence="1">Cell outer membrane</location>
    </subcellularLocation>
</comment>
<keyword evidence="3" id="KW-0998">Cell outer membrane</keyword>
<dbReference type="Gene3D" id="3.30.1330.60">
    <property type="entry name" value="OmpA-like domain"/>
    <property type="match status" value="1"/>
</dbReference>
<proteinExistence type="predicted"/>
<dbReference type="RefSeq" id="WP_208308970.1">
    <property type="nucleotide sequence ID" value="NZ_JAGETX010000017.1"/>
</dbReference>
<gene>
    <name evidence="6" type="ORF">J4D97_19105</name>
</gene>
<evidence type="ECO:0000313" key="6">
    <source>
        <dbReference type="EMBL" id="MBO3272767.1"/>
    </source>
</evidence>
<dbReference type="PANTHER" id="PTHR30329:SF21">
    <property type="entry name" value="LIPOPROTEIN YIAD-RELATED"/>
    <property type="match status" value="1"/>
</dbReference>
<reference evidence="6 7" key="1">
    <citation type="submission" date="2021-03" db="EMBL/GenBank/DDBJ databases">
        <authorList>
            <person name="Kim M.K."/>
        </authorList>
    </citation>
    <scope>NUCLEOTIDE SEQUENCE [LARGE SCALE GENOMIC DNA]</scope>
    <source>
        <strain evidence="6 7">BT507</strain>
    </source>
</reference>
<dbReference type="EMBL" id="JAGETX010000017">
    <property type="protein sequence ID" value="MBO3272767.1"/>
    <property type="molecule type" value="Genomic_DNA"/>
</dbReference>
<evidence type="ECO:0000256" key="3">
    <source>
        <dbReference type="ARBA" id="ARBA00023237"/>
    </source>
</evidence>
<accession>A0ABS3TGJ5</accession>
<dbReference type="PROSITE" id="PS51123">
    <property type="entry name" value="OMPA_2"/>
    <property type="match status" value="1"/>
</dbReference>
<feature type="domain" description="OmpA-like" evidence="5">
    <location>
        <begin position="85"/>
        <end position="203"/>
    </location>
</feature>
<evidence type="ECO:0000256" key="4">
    <source>
        <dbReference type="PROSITE-ProRule" id="PRU00473"/>
    </source>
</evidence>
<dbReference type="CDD" id="cd07185">
    <property type="entry name" value="OmpA_C-like"/>
    <property type="match status" value="1"/>
</dbReference>
<dbReference type="PROSITE" id="PS51257">
    <property type="entry name" value="PROKAR_LIPOPROTEIN"/>
    <property type="match status" value="1"/>
</dbReference>
<dbReference type="SUPFAM" id="SSF103088">
    <property type="entry name" value="OmpA-like"/>
    <property type="match status" value="1"/>
</dbReference>
<evidence type="ECO:0000313" key="7">
    <source>
        <dbReference type="Proteomes" id="UP000670527"/>
    </source>
</evidence>
<dbReference type="Pfam" id="PF00691">
    <property type="entry name" value="OmpA"/>
    <property type="match status" value="1"/>
</dbReference>
<dbReference type="InterPro" id="IPR050330">
    <property type="entry name" value="Bact_OuterMem_StrucFunc"/>
</dbReference>
<dbReference type="PRINTS" id="PR01021">
    <property type="entry name" value="OMPADOMAIN"/>
</dbReference>
<organism evidence="6 7">
    <name type="scientific">Hymenobacter defluvii</name>
    <dbReference type="NCBI Taxonomy" id="2054411"/>
    <lineage>
        <taxon>Bacteria</taxon>
        <taxon>Pseudomonadati</taxon>
        <taxon>Bacteroidota</taxon>
        <taxon>Cytophagia</taxon>
        <taxon>Cytophagales</taxon>
        <taxon>Hymenobacteraceae</taxon>
        <taxon>Hymenobacter</taxon>
    </lineage>
</organism>
<evidence type="ECO:0000256" key="2">
    <source>
        <dbReference type="ARBA" id="ARBA00023136"/>
    </source>
</evidence>